<evidence type="ECO:0000313" key="1">
    <source>
        <dbReference type="EMBL" id="AKH46847.1"/>
    </source>
</evidence>
<proteinExistence type="predicted"/>
<protein>
    <submittedName>
        <fullName evidence="1">Uncharacterized protein</fullName>
    </submittedName>
</protein>
<sequence>MRRKPPCLGLCPSSRFHSQAQEWSRCHRVLLRCRKRSHRLRWCCRHPATTALYPARE</sequence>
<name>A0A0F7L5P7_9VIRU</name>
<reference evidence="1" key="2">
    <citation type="submission" date="2015-03" db="EMBL/GenBank/DDBJ databases">
        <authorList>
            <person name="Chow C.-E.T."/>
            <person name="Winget D.M."/>
            <person name="White R.A.III."/>
            <person name="Hallam S.J."/>
            <person name="Suttle C.A."/>
        </authorList>
    </citation>
    <scope>NUCLEOTIDE SEQUENCE</scope>
    <source>
        <strain evidence="1">Anoxic2_3</strain>
    </source>
</reference>
<reference evidence="1" key="1">
    <citation type="journal article" date="2015" name="Front. Microbiol.">
        <title>Combining genomic sequencing methods to explore viral diversity and reveal potential virus-host interactions.</title>
        <authorList>
            <person name="Chow C.E."/>
            <person name="Winget D.M."/>
            <person name="White R.A.III."/>
            <person name="Hallam S.J."/>
            <person name="Suttle C.A."/>
        </authorList>
    </citation>
    <scope>NUCLEOTIDE SEQUENCE</scope>
    <source>
        <strain evidence="1">Anoxic2_3</strain>
    </source>
</reference>
<dbReference type="EMBL" id="KR029587">
    <property type="protein sequence ID" value="AKH46847.1"/>
    <property type="molecule type" value="Genomic_DNA"/>
</dbReference>
<accession>A0A0F7L5P7</accession>
<organism evidence="1">
    <name type="scientific">uncultured marine virus</name>
    <dbReference type="NCBI Taxonomy" id="186617"/>
    <lineage>
        <taxon>Viruses</taxon>
        <taxon>environmental samples</taxon>
    </lineage>
</organism>